<feature type="transmembrane region" description="Helical" evidence="3">
    <location>
        <begin position="151"/>
        <end position="171"/>
    </location>
</feature>
<sequence>MNRNPWFDNIKGFLVIFVVIGHMLTDIRFDYDGKVLETVYLIIYSFHMPLFIILSGYFFRENKYLRVIQLFAVYCVWQILIGSWATFGEGLPLFSGQNIGTHLLRPYWALWYLFVMVVWYIVTPYVVHLRGYVWFGLAFALLYGFELENTGFLALRKLIMFYPYFLLGNYLSEHQFIRIFEMPKNFKRRMNVRLLGGLAFTSVVGFLLFQAWRDTPQEVVDLANAFKHRFPYVEQYDSDAWVGVLKHSVIYFLSITASLGFMMLVPMRRLPLVTRAGELSLYVYLLHVFFVMAWRQYVTGAFVTEPWIALLIIFGVAILIVGIIVHPAVVRMLRPLIEIDIRPIVEKREDLSKKG</sequence>
<evidence type="ECO:0000256" key="2">
    <source>
        <dbReference type="ARBA" id="ARBA00007400"/>
    </source>
</evidence>
<dbReference type="RefSeq" id="WP_159173071.1">
    <property type="nucleotide sequence ID" value="NZ_LR732311.1"/>
</dbReference>
<evidence type="ECO:0000256" key="1">
    <source>
        <dbReference type="ARBA" id="ARBA00004370"/>
    </source>
</evidence>
<dbReference type="Pfam" id="PF01757">
    <property type="entry name" value="Acyl_transf_3"/>
    <property type="match status" value="1"/>
</dbReference>
<feature type="domain" description="Acyltransferase 3" evidence="4">
    <location>
        <begin position="4"/>
        <end position="324"/>
    </location>
</feature>
<feature type="transmembrane region" description="Helical" evidence="3">
    <location>
        <begin position="107"/>
        <end position="122"/>
    </location>
</feature>
<feature type="transmembrane region" description="Helical" evidence="3">
    <location>
        <begin position="67"/>
        <end position="87"/>
    </location>
</feature>
<feature type="transmembrane region" description="Helical" evidence="3">
    <location>
        <begin position="279"/>
        <end position="295"/>
    </location>
</feature>
<dbReference type="Proteomes" id="UP000439752">
    <property type="component" value="Unassembled WGS sequence"/>
</dbReference>
<keyword evidence="3" id="KW-0472">Membrane</keyword>
<comment type="subcellular location">
    <subcellularLocation>
        <location evidence="1">Membrane</location>
    </subcellularLocation>
</comment>
<keyword evidence="6" id="KW-1185">Reference proteome</keyword>
<dbReference type="GO" id="GO:0016747">
    <property type="term" value="F:acyltransferase activity, transferring groups other than amino-acyl groups"/>
    <property type="evidence" value="ECO:0007669"/>
    <property type="project" value="InterPro"/>
</dbReference>
<comment type="similarity">
    <text evidence="2">Belongs to the acyltransferase 3 family.</text>
</comment>
<dbReference type="InterPro" id="IPR052734">
    <property type="entry name" value="Nod_factor_acetyltransferase"/>
</dbReference>
<dbReference type="AlphaFoldDB" id="A0A653I7P5"/>
<feature type="transmembrane region" description="Helical" evidence="3">
    <location>
        <begin position="249"/>
        <end position="267"/>
    </location>
</feature>
<dbReference type="PANTHER" id="PTHR37312">
    <property type="entry name" value="MEMBRANE-BOUND ACYLTRANSFERASE YKRP-RELATED"/>
    <property type="match status" value="1"/>
</dbReference>
<keyword evidence="5" id="KW-0012">Acyltransferase</keyword>
<feature type="transmembrane region" description="Helical" evidence="3">
    <location>
        <begin position="307"/>
        <end position="329"/>
    </location>
</feature>
<evidence type="ECO:0000313" key="5">
    <source>
        <dbReference type="EMBL" id="VWX35115.1"/>
    </source>
</evidence>
<dbReference type="EMBL" id="CABWKQ010000014">
    <property type="protein sequence ID" value="VWX35115.1"/>
    <property type="molecule type" value="Genomic_DNA"/>
</dbReference>
<proteinExistence type="inferred from homology"/>
<gene>
    <name evidence="5" type="ORF">EXIGUO9Y_210006</name>
</gene>
<accession>A0A653I7P5</accession>
<feature type="transmembrane region" description="Helical" evidence="3">
    <location>
        <begin position="41"/>
        <end position="60"/>
    </location>
</feature>
<dbReference type="PANTHER" id="PTHR37312:SF1">
    <property type="entry name" value="MEMBRANE-BOUND ACYLTRANSFERASE YKRP-RELATED"/>
    <property type="match status" value="1"/>
</dbReference>
<keyword evidence="3" id="KW-1133">Transmembrane helix</keyword>
<protein>
    <submittedName>
        <fullName evidence="5">Acyltransferase</fullName>
    </submittedName>
</protein>
<evidence type="ECO:0000256" key="3">
    <source>
        <dbReference type="SAM" id="Phobius"/>
    </source>
</evidence>
<evidence type="ECO:0000313" key="6">
    <source>
        <dbReference type="Proteomes" id="UP000439752"/>
    </source>
</evidence>
<keyword evidence="3" id="KW-0812">Transmembrane</keyword>
<name>A0A653I7P5_9BACL</name>
<feature type="transmembrane region" description="Helical" evidence="3">
    <location>
        <begin position="129"/>
        <end position="145"/>
    </location>
</feature>
<organism evidence="5 6">
    <name type="scientific">Exiguobacterium oxidotolerans</name>
    <dbReference type="NCBI Taxonomy" id="223958"/>
    <lineage>
        <taxon>Bacteria</taxon>
        <taxon>Bacillati</taxon>
        <taxon>Bacillota</taxon>
        <taxon>Bacilli</taxon>
        <taxon>Bacillales</taxon>
        <taxon>Bacillales Family XII. Incertae Sedis</taxon>
        <taxon>Exiguobacterium</taxon>
    </lineage>
</organism>
<reference evidence="5 6" key="1">
    <citation type="submission" date="2019-10" db="EMBL/GenBank/DDBJ databases">
        <authorList>
            <person name="Karimi E."/>
        </authorList>
    </citation>
    <scope>NUCLEOTIDE SEQUENCE [LARGE SCALE GENOMIC DNA]</scope>
    <source>
        <strain evidence="5">Exiguobacterium sp. 9Y</strain>
    </source>
</reference>
<dbReference type="InterPro" id="IPR002656">
    <property type="entry name" value="Acyl_transf_3_dom"/>
</dbReference>
<evidence type="ECO:0000259" key="4">
    <source>
        <dbReference type="Pfam" id="PF01757"/>
    </source>
</evidence>
<feature type="transmembrane region" description="Helical" evidence="3">
    <location>
        <begin position="192"/>
        <end position="212"/>
    </location>
</feature>
<keyword evidence="5" id="KW-0808">Transferase</keyword>
<feature type="transmembrane region" description="Helical" evidence="3">
    <location>
        <begin position="12"/>
        <end position="29"/>
    </location>
</feature>